<dbReference type="Proteomes" id="UP001140502">
    <property type="component" value="Unassembled WGS sequence"/>
</dbReference>
<accession>A0A9W8W652</accession>
<dbReference type="OrthoDB" id="4991875at2759"/>
<dbReference type="EMBL" id="JAPEUR010000262">
    <property type="protein sequence ID" value="KAJ4313312.1"/>
    <property type="molecule type" value="Genomic_DNA"/>
</dbReference>
<proteinExistence type="predicted"/>
<organism evidence="1 2">
    <name type="scientific">Fusarium piperis</name>
    <dbReference type="NCBI Taxonomy" id="1435070"/>
    <lineage>
        <taxon>Eukaryota</taxon>
        <taxon>Fungi</taxon>
        <taxon>Dikarya</taxon>
        <taxon>Ascomycota</taxon>
        <taxon>Pezizomycotina</taxon>
        <taxon>Sordariomycetes</taxon>
        <taxon>Hypocreomycetidae</taxon>
        <taxon>Hypocreales</taxon>
        <taxon>Nectriaceae</taxon>
        <taxon>Fusarium</taxon>
        <taxon>Fusarium solani species complex</taxon>
    </lineage>
</organism>
<comment type="caution">
    <text evidence="1">The sequence shown here is derived from an EMBL/GenBank/DDBJ whole genome shotgun (WGS) entry which is preliminary data.</text>
</comment>
<keyword evidence="2" id="KW-1185">Reference proteome</keyword>
<name>A0A9W8W652_9HYPO</name>
<protein>
    <submittedName>
        <fullName evidence="1">Uncharacterized protein</fullName>
    </submittedName>
</protein>
<reference evidence="1" key="1">
    <citation type="submission" date="2022-10" db="EMBL/GenBank/DDBJ databases">
        <title>Tapping the CABI collections for fungal endophytes: first genome assemblies for Collariella, Neodidymelliopsis, Ascochyta clinopodiicola, Didymella pomorum, Didymosphaeria variabile, Neocosmospora piperis and Neocucurbitaria cava.</title>
        <authorList>
            <person name="Hill R."/>
        </authorList>
    </citation>
    <scope>NUCLEOTIDE SEQUENCE</scope>
    <source>
        <strain evidence="1">IMI 366586</strain>
    </source>
</reference>
<sequence length="176" mass="18171">MCGAIIGANPEVTRFALYCGEHVENVQCHINGTQTAVQGPPTLSSQYYFAGDRGAATCHIDIASEASKGKTVSTSIVTTNTELASLMIAAVVTEGVDKLKNPSTASLASATYVTISSTMTSLKGEETSVFGESPFAAHEAPAVPSPAVETNDSRSMDAEKYALVGLAATAAAFFLD</sequence>
<gene>
    <name evidence="1" type="ORF">N0V84_009489</name>
</gene>
<dbReference type="AlphaFoldDB" id="A0A9W8W652"/>
<evidence type="ECO:0000313" key="1">
    <source>
        <dbReference type="EMBL" id="KAJ4313312.1"/>
    </source>
</evidence>
<evidence type="ECO:0000313" key="2">
    <source>
        <dbReference type="Proteomes" id="UP001140502"/>
    </source>
</evidence>